<name>A0A1F6ER04_9BACT</name>
<dbReference type="Proteomes" id="UP000178587">
    <property type="component" value="Unassembled WGS sequence"/>
</dbReference>
<dbReference type="AlphaFoldDB" id="A0A1F6ER04"/>
<sequence length="122" mass="13382">MIMDKKTLLGVVMGVVVLAIIFLAATFYLQGYKGNLSVIYLANGDLYVGTVTTFPRLTLHEGYQFQTSGDASTPQSRLVPLSEASWAPGNLHFSKSQIVFYGPLRESSTIYKAIKDKESAVE</sequence>
<proteinExistence type="predicted"/>
<evidence type="ECO:0000313" key="2">
    <source>
        <dbReference type="EMBL" id="OGG76054.1"/>
    </source>
</evidence>
<feature type="transmembrane region" description="Helical" evidence="1">
    <location>
        <begin position="7"/>
        <end position="29"/>
    </location>
</feature>
<accession>A0A1F6ER04</accession>
<protein>
    <submittedName>
        <fullName evidence="2">Uncharacterized protein</fullName>
    </submittedName>
</protein>
<gene>
    <name evidence="2" type="ORF">A3A34_00440</name>
</gene>
<keyword evidence="1" id="KW-0812">Transmembrane</keyword>
<dbReference type="EMBL" id="MFLU01000004">
    <property type="protein sequence ID" value="OGG76054.1"/>
    <property type="molecule type" value="Genomic_DNA"/>
</dbReference>
<evidence type="ECO:0000313" key="3">
    <source>
        <dbReference type="Proteomes" id="UP000178587"/>
    </source>
</evidence>
<comment type="caution">
    <text evidence="2">The sequence shown here is derived from an EMBL/GenBank/DDBJ whole genome shotgun (WGS) entry which is preliminary data.</text>
</comment>
<evidence type="ECO:0000256" key="1">
    <source>
        <dbReference type="SAM" id="Phobius"/>
    </source>
</evidence>
<keyword evidence="1" id="KW-0472">Membrane</keyword>
<keyword evidence="1" id="KW-1133">Transmembrane helix</keyword>
<organism evidence="2 3">
    <name type="scientific">Candidatus Kaiserbacteria bacterium RIFCSPLOWO2_01_FULL_50_24</name>
    <dbReference type="NCBI Taxonomy" id="1798507"/>
    <lineage>
        <taxon>Bacteria</taxon>
        <taxon>Candidatus Kaiseribacteriota</taxon>
    </lineage>
</organism>
<reference evidence="2 3" key="1">
    <citation type="journal article" date="2016" name="Nat. Commun.">
        <title>Thousands of microbial genomes shed light on interconnected biogeochemical processes in an aquifer system.</title>
        <authorList>
            <person name="Anantharaman K."/>
            <person name="Brown C.T."/>
            <person name="Hug L.A."/>
            <person name="Sharon I."/>
            <person name="Castelle C.J."/>
            <person name="Probst A.J."/>
            <person name="Thomas B.C."/>
            <person name="Singh A."/>
            <person name="Wilkins M.J."/>
            <person name="Karaoz U."/>
            <person name="Brodie E.L."/>
            <person name="Williams K.H."/>
            <person name="Hubbard S.S."/>
            <person name="Banfield J.F."/>
        </authorList>
    </citation>
    <scope>NUCLEOTIDE SEQUENCE [LARGE SCALE GENOMIC DNA]</scope>
</reference>